<dbReference type="KEGG" id="kcm:ABWK59_24630"/>
<accession>A0AAU8K1I4</accession>
<evidence type="ECO:0000256" key="1">
    <source>
        <dbReference type="SAM" id="MobiDB-lite"/>
    </source>
</evidence>
<reference evidence="2" key="1">
    <citation type="submission" date="2024-06" db="EMBL/GenBank/DDBJ databases">
        <title>The genome sequences of Kitasatospora sp. strain HUAS MG31.</title>
        <authorList>
            <person name="Mo P."/>
        </authorList>
    </citation>
    <scope>NUCLEOTIDE SEQUENCE</scope>
    <source>
        <strain evidence="2">HUAS MG31</strain>
    </source>
</reference>
<proteinExistence type="predicted"/>
<evidence type="ECO:0000313" key="2">
    <source>
        <dbReference type="EMBL" id="XCM81860.1"/>
    </source>
</evidence>
<name>A0AAU8K1I4_9ACTN</name>
<sequence>MTRLPGTGGRLDGTPPGSPGAARRRTPAPKPGRGRVPVPDGFPAPADLAPLARRMLADAVRVARWAGELDQVDKRGELLPDDARAAGRALAMTVGAAAKAWGQALLVGLVELRDGGAGPGWRLHAWEHDDEAVIRGWSALFDAWTLLAPVPPAAMRGVFAQLAGQAVDQAPQLLSFLHLVDGPVPDGELLELLRRGLDERRVGGGAGTLSLSPVPHAASAVSAVRGTCREPRIDTPHSPADVAAVLDWMLDGLAAVGALGRRDDAAELSPLGHWAVRAKLEEICTVAQTAAGHIEQSAVELLAACADYSPGPARAEYRAWVAARPADRAVAELLDAARGEDALLRGLAFEALRVAGGTAEQAVRGAVEESVLRPYALLWLAEQLDEDGVSPADVLGAEDAAWLWVDTAAAVLDHGETGLLVGHVEGASAGEPVRLFNRARQSGHPRAASVLTAVAGVHPDPAVARAARRSAFSVHTGGA</sequence>
<dbReference type="AlphaFoldDB" id="A0AAU8K1I4"/>
<protein>
    <recommendedName>
        <fullName evidence="3">HEAT repeat protein</fullName>
    </recommendedName>
</protein>
<evidence type="ECO:0008006" key="3">
    <source>
        <dbReference type="Google" id="ProtNLM"/>
    </source>
</evidence>
<organism evidence="2">
    <name type="scientific">Kitasatospora camelliae</name>
    <dbReference type="NCBI Taxonomy" id="3156397"/>
    <lineage>
        <taxon>Bacteria</taxon>
        <taxon>Bacillati</taxon>
        <taxon>Actinomycetota</taxon>
        <taxon>Actinomycetes</taxon>
        <taxon>Kitasatosporales</taxon>
        <taxon>Streptomycetaceae</taxon>
        <taxon>Kitasatospora</taxon>
    </lineage>
</organism>
<gene>
    <name evidence="2" type="ORF">ABWK59_24630</name>
</gene>
<feature type="compositionally biased region" description="Gly residues" evidence="1">
    <location>
        <begin position="1"/>
        <end position="11"/>
    </location>
</feature>
<feature type="region of interest" description="Disordered" evidence="1">
    <location>
        <begin position="1"/>
        <end position="42"/>
    </location>
</feature>
<dbReference type="RefSeq" id="WP_354642789.1">
    <property type="nucleotide sequence ID" value="NZ_CP159872.1"/>
</dbReference>
<dbReference type="EMBL" id="CP159872">
    <property type="protein sequence ID" value="XCM81860.1"/>
    <property type="molecule type" value="Genomic_DNA"/>
</dbReference>